<dbReference type="GO" id="GO:0007033">
    <property type="term" value="P:vacuole organization"/>
    <property type="evidence" value="ECO:0007669"/>
    <property type="project" value="TreeGrafter"/>
</dbReference>
<keyword evidence="4" id="KW-0813">Transport</keyword>
<dbReference type="Pfam" id="PF12451">
    <property type="entry name" value="VPS11_C"/>
    <property type="match status" value="1"/>
</dbReference>
<feature type="coiled-coil region" evidence="14">
    <location>
        <begin position="741"/>
        <end position="775"/>
    </location>
</feature>
<dbReference type="InterPro" id="IPR001841">
    <property type="entry name" value="Znf_RING"/>
</dbReference>
<feature type="region of interest" description="Disordered" evidence="15">
    <location>
        <begin position="1039"/>
        <end position="1087"/>
    </location>
</feature>
<dbReference type="Gene3D" id="2.130.10.10">
    <property type="entry name" value="YVTN repeat-like/Quinoprotein amine dehydrogenase"/>
    <property type="match status" value="1"/>
</dbReference>
<keyword evidence="18" id="KW-1185">Reference proteome</keyword>
<dbReference type="EMBL" id="LRGB01000930">
    <property type="protein sequence ID" value="KZS14879.1"/>
    <property type="molecule type" value="Genomic_DNA"/>
</dbReference>
<feature type="repeat" description="CHCR" evidence="13">
    <location>
        <begin position="540"/>
        <end position="698"/>
    </location>
</feature>
<keyword evidence="6 12" id="KW-0863">Zinc-finger</keyword>
<accession>A0A164Y4M2</accession>
<evidence type="ECO:0000256" key="8">
    <source>
        <dbReference type="ARBA" id="ARBA00022927"/>
    </source>
</evidence>
<dbReference type="AlphaFoldDB" id="A0A164Y4M2"/>
<dbReference type="Gene3D" id="1.25.40.10">
    <property type="entry name" value="Tetratricopeptide repeat domain"/>
    <property type="match status" value="1"/>
</dbReference>
<sequence>MAFFQWRRFNFFELLKETDNGTLDRSFKDVTINCSSSGRGYLILGDNLGLVHLFDRQYQRESFKAYNVNTSHVLQLKQSSFLGTVGEDDPGINPVIKIWNLEKKDIHGCPVCVHLVRALPGNRPVPVTAFTIDEQMHLMAAGFADGSIVLYRGDLSRERHSKQKFLQAGTSLISGLCLRTTQKMSHLYVATLSTVVMYTIVSKDKEQFSKLDTVGCSPGCFAFADSKQGQHFMIARNDAVYCYTVEGRGPCYAFEGEKLDLHWFRGYLIIVSKIAGKGDADSDKTTVTIFDVNNKFIAFTAPIAKAYRVISEWGSLLVLTKDKNIHQLMEKDLHTKLDILFKKNLYDVAIRVAKSQQYDIEGLMEIFKLYGDHLYAKGNHSGAMEQYLKTIGRLEPSYVIKKFLDAQRIHQLTAYLQELHKQGLASEDHTTLLLNCYTKLRDTDRLNQFLNTKDQRSEFDVETAIRVCRQAGYFEQALRLAEDRGKHEWHLKILLEDLSDYRQALEYIQKLPPDLAKVNLQEYGNVLVEELPDETTKLLLDLCCSKSHNNEVCDPEEFLLLFINRNEKLVEFLENVLQVHPNSNSSLHFALLEQYLLMWTKNTANTELEKKITLLLQNSSVLGAADRALFLCQTHKFRPGILFIFEKTKLYGELLHFYANENNFESVISTCRRFGQQEPSLWVRALTLSTSNDKVTTECLAEILASIEKLKLLPALRVIEMLGRSPNATLGLARDYLIRTLQSDQSNISEDERLIQQYRQETEAVREKIKDIKTSALVFQGSKCNVCNQPLELPSVHFLCLHSFHQHCFDSYADNENECPACHTENKRILDIVRAQEQSKDLHEAFHGQLEKADDPFTVLADYFGRGVFNSLPSWETAISGHQGVRTDLSSVSWGPQNAGPGFEAKLRKSEGKSCANLTGFTNEGRVRLQENASVRPTRIDVTEGRLRNAEVIGAVERAASNNAATTTSEARHRLQEGTNAKNFLTTPVEIPRQTVVTQSAASVPNYVGAVKAVVASGSSDFSTSLRKSSNLSLRKAYGNQANAEPENPFKENTYDESKNPFADEQSSNPFGDDEDDYNDSLNPFAE</sequence>
<evidence type="ECO:0000256" key="5">
    <source>
        <dbReference type="ARBA" id="ARBA00022723"/>
    </source>
</evidence>
<evidence type="ECO:0000256" key="6">
    <source>
        <dbReference type="ARBA" id="ARBA00022771"/>
    </source>
</evidence>
<dbReference type="GO" id="GO:0007032">
    <property type="term" value="P:endosome organization"/>
    <property type="evidence" value="ECO:0007669"/>
    <property type="project" value="TreeGrafter"/>
</dbReference>
<dbReference type="Pfam" id="PF23356">
    <property type="entry name" value="TPR_PEP5_VPS11"/>
    <property type="match status" value="1"/>
</dbReference>
<dbReference type="InterPro" id="IPR011990">
    <property type="entry name" value="TPR-like_helical_dom_sf"/>
</dbReference>
<dbReference type="GO" id="GO:0030897">
    <property type="term" value="C:HOPS complex"/>
    <property type="evidence" value="ECO:0007669"/>
    <property type="project" value="TreeGrafter"/>
</dbReference>
<dbReference type="PIRSF" id="PIRSF007860">
    <property type="entry name" value="VPS11"/>
    <property type="match status" value="1"/>
</dbReference>
<dbReference type="PANTHER" id="PTHR23323">
    <property type="entry name" value="VACUOLAR PROTEIN SORTING-ASSOCIATED PROTEIN"/>
    <property type="match status" value="1"/>
</dbReference>
<dbReference type="GO" id="GO:0031902">
    <property type="term" value="C:late endosome membrane"/>
    <property type="evidence" value="ECO:0007669"/>
    <property type="project" value="UniProtKB-SubCell"/>
</dbReference>
<dbReference type="Pfam" id="PF13923">
    <property type="entry name" value="zf-C3HC4_2"/>
    <property type="match status" value="1"/>
</dbReference>
<feature type="compositionally biased region" description="Basic and acidic residues" evidence="15">
    <location>
        <begin position="1048"/>
        <end position="1059"/>
    </location>
</feature>
<evidence type="ECO:0000256" key="15">
    <source>
        <dbReference type="SAM" id="MobiDB-lite"/>
    </source>
</evidence>
<dbReference type="GO" id="GO:0030674">
    <property type="term" value="F:protein-macromolecule adaptor activity"/>
    <property type="evidence" value="ECO:0007669"/>
    <property type="project" value="TreeGrafter"/>
</dbReference>
<name>A0A164Y4M2_9CRUS</name>
<keyword evidence="5" id="KW-0479">Metal-binding</keyword>
<keyword evidence="10" id="KW-0458">Lysosome</keyword>
<comment type="caution">
    <text evidence="17">The sequence shown here is derived from an EMBL/GenBank/DDBJ whole genome shotgun (WGS) entry which is preliminary data.</text>
</comment>
<dbReference type="InterPro" id="IPR016528">
    <property type="entry name" value="VPS11"/>
</dbReference>
<comment type="subcellular location">
    <subcellularLocation>
        <location evidence="2">Late endosome membrane</location>
        <topology evidence="2">Peripheral membrane protein</topology>
        <orientation evidence="2">Cytoplasmic side</orientation>
    </subcellularLocation>
    <subcellularLocation>
        <location evidence="1">Lysosome</location>
    </subcellularLocation>
</comment>
<dbReference type="PANTHER" id="PTHR23323:SF24">
    <property type="entry name" value="VACUOLAR PROTEIN SORTING-ASSOCIATED PROTEIN 11 HOMOLOG"/>
    <property type="match status" value="1"/>
</dbReference>
<proteinExistence type="inferred from homology"/>
<evidence type="ECO:0000256" key="13">
    <source>
        <dbReference type="PROSITE-ProRule" id="PRU01006"/>
    </source>
</evidence>
<evidence type="ECO:0000256" key="9">
    <source>
        <dbReference type="ARBA" id="ARBA00023136"/>
    </source>
</evidence>
<dbReference type="SUPFAM" id="SSF57850">
    <property type="entry name" value="RING/U-box"/>
    <property type="match status" value="1"/>
</dbReference>
<dbReference type="GO" id="GO:0005764">
    <property type="term" value="C:lysosome"/>
    <property type="evidence" value="ECO:0007669"/>
    <property type="project" value="UniProtKB-SubCell"/>
</dbReference>
<evidence type="ECO:0000256" key="3">
    <source>
        <dbReference type="ARBA" id="ARBA00007070"/>
    </source>
</evidence>
<gene>
    <name evidence="17" type="ORF">APZ42_019395</name>
</gene>
<feature type="domain" description="RING-type" evidence="16">
    <location>
        <begin position="784"/>
        <end position="823"/>
    </location>
</feature>
<dbReference type="GO" id="GO:0048284">
    <property type="term" value="P:organelle fusion"/>
    <property type="evidence" value="ECO:0007669"/>
    <property type="project" value="TreeGrafter"/>
</dbReference>
<dbReference type="GO" id="GO:0006886">
    <property type="term" value="P:intracellular protein transport"/>
    <property type="evidence" value="ECO:0007669"/>
    <property type="project" value="UniProtKB-UniRule"/>
</dbReference>
<evidence type="ECO:0000259" key="16">
    <source>
        <dbReference type="PROSITE" id="PS50089"/>
    </source>
</evidence>
<reference evidence="17 18" key="1">
    <citation type="submission" date="2016-03" db="EMBL/GenBank/DDBJ databases">
        <title>EvidentialGene: Evidence-directed Construction of Genes on Genomes.</title>
        <authorList>
            <person name="Gilbert D.G."/>
            <person name="Choi J.-H."/>
            <person name="Mockaitis K."/>
            <person name="Colbourne J."/>
            <person name="Pfrender M."/>
        </authorList>
    </citation>
    <scope>NUCLEOTIDE SEQUENCE [LARGE SCALE GENOMIC DNA]</scope>
    <source>
        <strain evidence="17 18">Xinb3</strain>
        <tissue evidence="17">Complete organism</tissue>
    </source>
</reference>
<evidence type="ECO:0000256" key="7">
    <source>
        <dbReference type="ARBA" id="ARBA00022833"/>
    </source>
</evidence>
<dbReference type="InterPro" id="IPR024763">
    <property type="entry name" value="VPS11_C"/>
</dbReference>
<dbReference type="CDD" id="cd16688">
    <property type="entry name" value="RING-H2_Vps11"/>
    <property type="match status" value="1"/>
</dbReference>
<evidence type="ECO:0000256" key="4">
    <source>
        <dbReference type="ARBA" id="ARBA00022448"/>
    </source>
</evidence>
<dbReference type="InterPro" id="IPR016024">
    <property type="entry name" value="ARM-type_fold"/>
</dbReference>
<dbReference type="InterPro" id="IPR015943">
    <property type="entry name" value="WD40/YVTN_repeat-like_dom_sf"/>
</dbReference>
<dbReference type="FunFam" id="2.130.10.10:FF:002146">
    <property type="entry name" value="E3 ubiquitin-protein ligase PEP5"/>
    <property type="match status" value="1"/>
</dbReference>
<dbReference type="SUPFAM" id="SSF50978">
    <property type="entry name" value="WD40 repeat-like"/>
    <property type="match status" value="1"/>
</dbReference>
<keyword evidence="8" id="KW-0653">Protein transport</keyword>
<dbReference type="InterPro" id="IPR057307">
    <property type="entry name" value="PEP5_VPS11_N"/>
</dbReference>
<dbReference type="PROSITE" id="PS50236">
    <property type="entry name" value="CHCR"/>
    <property type="match status" value="2"/>
</dbReference>
<dbReference type="Proteomes" id="UP000076858">
    <property type="component" value="Unassembled WGS sequence"/>
</dbReference>
<evidence type="ECO:0000313" key="18">
    <source>
        <dbReference type="Proteomes" id="UP000076858"/>
    </source>
</evidence>
<evidence type="ECO:0000256" key="1">
    <source>
        <dbReference type="ARBA" id="ARBA00004371"/>
    </source>
</evidence>
<dbReference type="InterPro" id="IPR000547">
    <property type="entry name" value="Clathrin_H-chain/VPS_repeat"/>
</dbReference>
<dbReference type="InterPro" id="IPR036322">
    <property type="entry name" value="WD40_repeat_dom_sf"/>
</dbReference>
<organism evidence="17 18">
    <name type="scientific">Daphnia magna</name>
    <dbReference type="NCBI Taxonomy" id="35525"/>
    <lineage>
        <taxon>Eukaryota</taxon>
        <taxon>Metazoa</taxon>
        <taxon>Ecdysozoa</taxon>
        <taxon>Arthropoda</taxon>
        <taxon>Crustacea</taxon>
        <taxon>Branchiopoda</taxon>
        <taxon>Diplostraca</taxon>
        <taxon>Cladocera</taxon>
        <taxon>Anomopoda</taxon>
        <taxon>Daphniidae</taxon>
        <taxon>Daphnia</taxon>
    </lineage>
</organism>
<comment type="similarity">
    <text evidence="3 11">Belongs to the VPS11 family.</text>
</comment>
<dbReference type="GO" id="GO:0006904">
    <property type="term" value="P:vesicle docking involved in exocytosis"/>
    <property type="evidence" value="ECO:0007669"/>
    <property type="project" value="TreeGrafter"/>
</dbReference>
<evidence type="ECO:0000256" key="11">
    <source>
        <dbReference type="PIRNR" id="PIRNR007860"/>
    </source>
</evidence>
<keyword evidence="14" id="KW-0175">Coiled coil</keyword>
<dbReference type="InterPro" id="IPR057308">
    <property type="entry name" value="CHCR_PEP5_VPS11"/>
</dbReference>
<dbReference type="PROSITE" id="PS50089">
    <property type="entry name" value="ZF_RING_2"/>
    <property type="match status" value="1"/>
</dbReference>
<dbReference type="SUPFAM" id="SSF48371">
    <property type="entry name" value="ARM repeat"/>
    <property type="match status" value="1"/>
</dbReference>
<protein>
    <recommendedName>
        <fullName evidence="11">Vacuolar protein sorting-associated protein 11 homolog</fullName>
    </recommendedName>
</protein>
<dbReference type="InterPro" id="IPR013083">
    <property type="entry name" value="Znf_RING/FYVE/PHD"/>
</dbReference>
<keyword evidence="7" id="KW-0862">Zinc</keyword>
<dbReference type="FunFam" id="3.30.40.10:FF:000258">
    <property type="entry name" value="Vacuolar protein sorting-associated protein 11 homolog"/>
    <property type="match status" value="1"/>
</dbReference>
<keyword evidence="9 11" id="KW-0472">Membrane</keyword>
<dbReference type="GO" id="GO:0008270">
    <property type="term" value="F:zinc ion binding"/>
    <property type="evidence" value="ECO:0007669"/>
    <property type="project" value="UniProtKB-KW"/>
</dbReference>
<evidence type="ECO:0000313" key="17">
    <source>
        <dbReference type="EMBL" id="KZS14879.1"/>
    </source>
</evidence>
<dbReference type="Pfam" id="PF23341">
    <property type="entry name" value="PEP5_VPS11_N"/>
    <property type="match status" value="1"/>
</dbReference>
<evidence type="ECO:0000256" key="12">
    <source>
        <dbReference type="PROSITE-ProRule" id="PRU00175"/>
    </source>
</evidence>
<evidence type="ECO:0000256" key="2">
    <source>
        <dbReference type="ARBA" id="ARBA00004492"/>
    </source>
</evidence>
<dbReference type="Gene3D" id="3.30.40.10">
    <property type="entry name" value="Zinc/RING finger domain, C3HC4 (zinc finger)"/>
    <property type="match status" value="1"/>
</dbReference>
<dbReference type="OrthoDB" id="26184at2759"/>
<evidence type="ECO:0000256" key="14">
    <source>
        <dbReference type="SAM" id="Coils"/>
    </source>
</evidence>
<feature type="repeat" description="CHCR" evidence="13">
    <location>
        <begin position="387"/>
        <end position="536"/>
    </location>
</feature>
<dbReference type="STRING" id="35525.A0A164Y4M2"/>
<evidence type="ECO:0000256" key="10">
    <source>
        <dbReference type="ARBA" id="ARBA00023228"/>
    </source>
</evidence>